<name>A0A367L4E9_9HYPO</name>
<accession>A0A367L4E9</accession>
<evidence type="ECO:0000313" key="9">
    <source>
        <dbReference type="Proteomes" id="UP000253664"/>
    </source>
</evidence>
<evidence type="ECO:0000256" key="4">
    <source>
        <dbReference type="ARBA" id="ARBA00023136"/>
    </source>
</evidence>
<dbReference type="GO" id="GO:0005778">
    <property type="term" value="C:peroxisomal membrane"/>
    <property type="evidence" value="ECO:0007669"/>
    <property type="project" value="TreeGrafter"/>
</dbReference>
<feature type="region of interest" description="Disordered" evidence="5">
    <location>
        <begin position="150"/>
        <end position="176"/>
    </location>
</feature>
<dbReference type="Proteomes" id="UP000253664">
    <property type="component" value="Unassembled WGS sequence"/>
</dbReference>
<protein>
    <recommendedName>
        <fullName evidence="7">TECPR1-like DysF domain-containing protein</fullName>
    </recommendedName>
</protein>
<dbReference type="EMBL" id="LKCN02000016">
    <property type="protein sequence ID" value="RCI09304.1"/>
    <property type="molecule type" value="Genomic_DNA"/>
</dbReference>
<evidence type="ECO:0000256" key="6">
    <source>
        <dbReference type="SAM" id="Phobius"/>
    </source>
</evidence>
<evidence type="ECO:0000259" key="7">
    <source>
        <dbReference type="Pfam" id="PF06398"/>
    </source>
</evidence>
<dbReference type="AlphaFoldDB" id="A0A367L4E9"/>
<feature type="region of interest" description="Disordered" evidence="5">
    <location>
        <begin position="420"/>
        <end position="450"/>
    </location>
</feature>
<dbReference type="STRING" id="1330021.A0A367L4E9"/>
<feature type="domain" description="TECPR1-like DysF" evidence="7">
    <location>
        <begin position="67"/>
        <end position="459"/>
    </location>
</feature>
<evidence type="ECO:0000256" key="5">
    <source>
        <dbReference type="SAM" id="MobiDB-lite"/>
    </source>
</evidence>
<evidence type="ECO:0000313" key="8">
    <source>
        <dbReference type="EMBL" id="RCI09304.1"/>
    </source>
</evidence>
<dbReference type="Pfam" id="PF06398">
    <property type="entry name" value="Pex24p"/>
    <property type="match status" value="1"/>
</dbReference>
<reference evidence="8 9" key="1">
    <citation type="journal article" date="2015" name="BMC Genomics">
        <title>Insights from the genome of Ophiocordyceps polyrhachis-furcata to pathogenicity and host specificity in insect fungi.</title>
        <authorList>
            <person name="Wichadakul D."/>
            <person name="Kobmoo N."/>
            <person name="Ingsriswang S."/>
            <person name="Tangphatsornruang S."/>
            <person name="Chantasingh D."/>
            <person name="Luangsa-ard J.J."/>
            <person name="Eurwilaichitr L."/>
        </authorList>
    </citation>
    <scope>NUCLEOTIDE SEQUENCE [LARGE SCALE GENOMIC DNA]</scope>
    <source>
        <strain evidence="8 9">BCC 54312</strain>
    </source>
</reference>
<comment type="caution">
    <text evidence="8">The sequence shown here is derived from an EMBL/GenBank/DDBJ whole genome shotgun (WGS) entry which is preliminary data.</text>
</comment>
<feature type="transmembrane region" description="Helical" evidence="6">
    <location>
        <begin position="224"/>
        <end position="257"/>
    </location>
</feature>
<comment type="subcellular location">
    <subcellularLocation>
        <location evidence="1">Membrane</location>
        <topology evidence="1">Multi-pass membrane protein</topology>
    </subcellularLocation>
</comment>
<dbReference type="PANTHER" id="PTHR28304:SF2">
    <property type="entry name" value="PEROXISOMAL MEMBRANE PROTEIN PEX29"/>
    <property type="match status" value="1"/>
</dbReference>
<keyword evidence="4 6" id="KW-0472">Membrane</keyword>
<evidence type="ECO:0000256" key="1">
    <source>
        <dbReference type="ARBA" id="ARBA00004141"/>
    </source>
</evidence>
<dbReference type="OrthoDB" id="74314at2759"/>
<dbReference type="InterPro" id="IPR052816">
    <property type="entry name" value="Peroxisomal_Membrane_PEX28-32"/>
</dbReference>
<proteinExistence type="predicted"/>
<keyword evidence="2 6" id="KW-0812">Transmembrane</keyword>
<keyword evidence="9" id="KW-1185">Reference proteome</keyword>
<feature type="region of interest" description="Disordered" evidence="5">
    <location>
        <begin position="1"/>
        <end position="21"/>
    </location>
</feature>
<feature type="compositionally biased region" description="Pro residues" evidence="5">
    <location>
        <begin position="162"/>
        <end position="174"/>
    </location>
</feature>
<dbReference type="PANTHER" id="PTHR28304">
    <property type="entry name" value="PEROXISOMAL MEMBRANE PROTEIN PEX29"/>
    <property type="match status" value="1"/>
</dbReference>
<evidence type="ECO:0000256" key="3">
    <source>
        <dbReference type="ARBA" id="ARBA00022989"/>
    </source>
</evidence>
<organism evidence="8 9">
    <name type="scientific">Ophiocordyceps polyrhachis-furcata BCC 54312</name>
    <dbReference type="NCBI Taxonomy" id="1330021"/>
    <lineage>
        <taxon>Eukaryota</taxon>
        <taxon>Fungi</taxon>
        <taxon>Dikarya</taxon>
        <taxon>Ascomycota</taxon>
        <taxon>Pezizomycotina</taxon>
        <taxon>Sordariomycetes</taxon>
        <taxon>Hypocreomycetidae</taxon>
        <taxon>Hypocreales</taxon>
        <taxon>Ophiocordycipitaceae</taxon>
        <taxon>Ophiocordyceps</taxon>
    </lineage>
</organism>
<sequence>MDRTVMAESPPSEPSPSSGLRSGLAAIRERAGIQDRLVDKLLQQVIPLDPSEMTETKASPHAQRPGFNITTMSYNFRLFNARIGVVFRFQAKAERLLSWRRPTHTMSLLAVYSFVCLDPHLLPVLPLVVLLLGVLVPAFVARHPAPPRGTLSSEQGVGYSPRGPPLAPPAPTVRPPAKDLSRDFFRNMRDLQNSMADFSHAHDHIVKLVVPVTDFSNEALSSTVFLILVAAALVMALAAHVIPWRLIFFVGGWAMVLSQHPRLKQLLLQHRRHHRNQQQEDARSLLDRLTASDVILDSAPETREAEIFELQRADPDADAWEPWLFSPEPYDPLSPPRIAGHRPRGSRFFEDVLPPPGWHWSEKKWALDLWSREWVEDRIITGVEVETEGERWVYDMFDDRQARTGVVDYSQPPTAAAAAAAAAASKKPVDASAQPSWEEGDDGDGSSRRGEWRRRRWVRLVKRRAATPPTAS</sequence>
<keyword evidence="3 6" id="KW-1133">Transmembrane helix</keyword>
<gene>
    <name evidence="8" type="ORF">L249_1552</name>
</gene>
<dbReference type="GO" id="GO:0007031">
    <property type="term" value="P:peroxisome organization"/>
    <property type="evidence" value="ECO:0007669"/>
    <property type="project" value="UniProtKB-ARBA"/>
</dbReference>
<feature type="transmembrane region" description="Helical" evidence="6">
    <location>
        <begin position="109"/>
        <end position="140"/>
    </location>
</feature>
<dbReference type="InterPro" id="IPR010482">
    <property type="entry name" value="TECPR1-like_DysF"/>
</dbReference>
<evidence type="ECO:0000256" key="2">
    <source>
        <dbReference type="ARBA" id="ARBA00022692"/>
    </source>
</evidence>